<dbReference type="AlphaFoldDB" id="A0A1F5ZP38"/>
<dbReference type="EMBL" id="MFJE01000022">
    <property type="protein sequence ID" value="OGG14239.1"/>
    <property type="molecule type" value="Genomic_DNA"/>
</dbReference>
<reference evidence="1 2" key="1">
    <citation type="journal article" date="2016" name="Nat. Commun.">
        <title>Thousands of microbial genomes shed light on interconnected biogeochemical processes in an aquifer system.</title>
        <authorList>
            <person name="Anantharaman K."/>
            <person name="Brown C.T."/>
            <person name="Hug L.A."/>
            <person name="Sharon I."/>
            <person name="Castelle C.J."/>
            <person name="Probst A.J."/>
            <person name="Thomas B.C."/>
            <person name="Singh A."/>
            <person name="Wilkins M.J."/>
            <person name="Karaoz U."/>
            <person name="Brodie E.L."/>
            <person name="Williams K.H."/>
            <person name="Hubbard S.S."/>
            <person name="Banfield J.F."/>
        </authorList>
    </citation>
    <scope>NUCLEOTIDE SEQUENCE [LARGE SCALE GENOMIC DNA]</scope>
</reference>
<proteinExistence type="predicted"/>
<evidence type="ECO:0000313" key="1">
    <source>
        <dbReference type="EMBL" id="OGG14239.1"/>
    </source>
</evidence>
<protein>
    <submittedName>
        <fullName evidence="1">Uncharacterized protein</fullName>
    </submittedName>
</protein>
<comment type="caution">
    <text evidence="1">The sequence shown here is derived from an EMBL/GenBank/DDBJ whole genome shotgun (WGS) entry which is preliminary data.</text>
</comment>
<sequence>MKRIFILASLILILLTITTNVSLAQNSIKLKFFSPRVQSPPTSSNAECTNDLAEQVIQRYEDAGLLATEENASRGLLACDVYRYLNGCTGASDNCTRPCIYIINGPSAEEILAAPGVEDNINDFHAMTTTLFRKYWIYAKGIGRFDLRNGFGLTDEGKSEAQATLASMTCAERSSALSHHIETPLYFYPQIETKLSITIPNYKTTEIISHPDGTFTHEDQKYSAFYYDLSSSSFTKPSSGKIIDGFKLSSELSDIVRQLQFTHQESSDFISYWSEKLPRSPYYFVSLLTEKEAKNLANWKIFPSPDTEIRYIFYFRPLVQKPKDSAFSYTFSPKSRAGFTVLDWGGVVDW</sequence>
<accession>A0A1F5ZP38</accession>
<dbReference type="Proteomes" id="UP000177383">
    <property type="component" value="Unassembled WGS sequence"/>
</dbReference>
<evidence type="ECO:0000313" key="2">
    <source>
        <dbReference type="Proteomes" id="UP000177383"/>
    </source>
</evidence>
<organism evidence="1 2">
    <name type="scientific">Candidatus Gottesmanbacteria bacterium RIFCSPHIGHO2_01_FULL_39_10</name>
    <dbReference type="NCBI Taxonomy" id="1798375"/>
    <lineage>
        <taxon>Bacteria</taxon>
        <taxon>Candidatus Gottesmaniibacteriota</taxon>
    </lineage>
</organism>
<dbReference type="STRING" id="1798375.A2773_06480"/>
<name>A0A1F5ZP38_9BACT</name>
<gene>
    <name evidence="1" type="ORF">A2773_06480</name>
</gene>